<feature type="domain" description="Peptidase M24" evidence="1">
    <location>
        <begin position="145"/>
        <end position="347"/>
    </location>
</feature>
<dbReference type="Gene3D" id="3.40.350.10">
    <property type="entry name" value="Creatinase/prolidase N-terminal domain"/>
    <property type="match status" value="1"/>
</dbReference>
<name>A0A3B1DHX8_9ZZZZ</name>
<dbReference type="PANTHER" id="PTHR46112:SF3">
    <property type="entry name" value="AMINOPEPTIDASE YPDF"/>
    <property type="match status" value="1"/>
</dbReference>
<reference evidence="3" key="1">
    <citation type="submission" date="2018-06" db="EMBL/GenBank/DDBJ databases">
        <authorList>
            <person name="Zhirakovskaya E."/>
        </authorList>
    </citation>
    <scope>NUCLEOTIDE SEQUENCE</scope>
</reference>
<organism evidence="3">
    <name type="scientific">hydrothermal vent metagenome</name>
    <dbReference type="NCBI Taxonomy" id="652676"/>
    <lineage>
        <taxon>unclassified sequences</taxon>
        <taxon>metagenomes</taxon>
        <taxon>ecological metagenomes</taxon>
    </lineage>
</organism>
<dbReference type="PANTHER" id="PTHR46112">
    <property type="entry name" value="AMINOPEPTIDASE"/>
    <property type="match status" value="1"/>
</dbReference>
<keyword evidence="3" id="KW-0645">Protease</keyword>
<proteinExistence type="predicted"/>
<keyword evidence="3" id="KW-0031">Aminopeptidase</keyword>
<dbReference type="AlphaFoldDB" id="A0A3B1DHX8"/>
<evidence type="ECO:0000313" key="3">
    <source>
        <dbReference type="EMBL" id="VAX42386.1"/>
    </source>
</evidence>
<keyword evidence="3" id="KW-0378">Hydrolase</keyword>
<dbReference type="SUPFAM" id="SSF53092">
    <property type="entry name" value="Creatinase/prolidase N-terminal domain"/>
    <property type="match status" value="1"/>
</dbReference>
<dbReference type="InterPro" id="IPR000587">
    <property type="entry name" value="Creatinase_N"/>
</dbReference>
<dbReference type="InterPro" id="IPR036005">
    <property type="entry name" value="Creatinase/aminopeptidase-like"/>
</dbReference>
<dbReference type="GO" id="GO:0004177">
    <property type="term" value="F:aminopeptidase activity"/>
    <property type="evidence" value="ECO:0007669"/>
    <property type="project" value="UniProtKB-KW"/>
</dbReference>
<dbReference type="EMBL" id="UOGL01000652">
    <property type="protein sequence ID" value="VAX42386.1"/>
    <property type="molecule type" value="Genomic_DNA"/>
</dbReference>
<dbReference type="InterPro" id="IPR029149">
    <property type="entry name" value="Creatin/AminoP/Spt16_N"/>
</dbReference>
<accession>A0A3B1DHX8</accession>
<dbReference type="Pfam" id="PF00557">
    <property type="entry name" value="Peptidase_M24"/>
    <property type="match status" value="1"/>
</dbReference>
<evidence type="ECO:0000259" key="2">
    <source>
        <dbReference type="Pfam" id="PF01321"/>
    </source>
</evidence>
<evidence type="ECO:0000259" key="1">
    <source>
        <dbReference type="Pfam" id="PF00557"/>
    </source>
</evidence>
<dbReference type="Gene3D" id="3.90.230.10">
    <property type="entry name" value="Creatinase/methionine aminopeptidase superfamily"/>
    <property type="match status" value="1"/>
</dbReference>
<dbReference type="InterPro" id="IPR050659">
    <property type="entry name" value="Peptidase_M24B"/>
</dbReference>
<dbReference type="Pfam" id="PF01321">
    <property type="entry name" value="Creatinase_N"/>
    <property type="match status" value="1"/>
</dbReference>
<protein>
    <submittedName>
        <fullName evidence="3">Aminopeptidase YpdF (MP-, MA-, MS-, AP-, NP-specific)</fullName>
    </submittedName>
</protein>
<dbReference type="InterPro" id="IPR000994">
    <property type="entry name" value="Pept_M24"/>
</dbReference>
<gene>
    <name evidence="3" type="ORF">MNBD_PLANCTO02-1655</name>
</gene>
<dbReference type="SUPFAM" id="SSF55920">
    <property type="entry name" value="Creatinase/aminopeptidase"/>
    <property type="match status" value="1"/>
</dbReference>
<sequence>MSKDRFTLRRNKLIQAIKKSDADSLLVTNEKNITYLTGFSGDSSYLLIGRKRTLLISDSRYETQIKEECPGLETIFRTRNETIMSVAGKLARKLSISALGIEGGSVTLSAREALKEACKTTELIVCIGLVEELRIIKDASEIAATREAVMQAEKGFTLLRASITEDQTELQIAHDLEHAMRRFGALRAAFEPIVASGAHSALPHAHPRDVVIGDSPFLLIDWGADNAAGYKSDLTRVLIRGKVPAKYRKIYDIVLKAQLKGIAAIRPGALCADVDKAARKVIEKAGFGKQFGHGLGHGTGLDIHESPRVSSVSQQELKPGMIVTVEPGIYIPGFGGVRIEDDILVTKNGCEVLSSLPKEFDAMTG</sequence>
<feature type="domain" description="Creatinase N-terminal" evidence="2">
    <location>
        <begin position="9"/>
        <end position="136"/>
    </location>
</feature>